<accession>A0ABS3I5I5</accession>
<name>A0ABS3I5I5_9MICO</name>
<proteinExistence type="predicted"/>
<feature type="region of interest" description="Disordered" evidence="1">
    <location>
        <begin position="192"/>
        <end position="224"/>
    </location>
</feature>
<dbReference type="EMBL" id="JAFMPK010000024">
    <property type="protein sequence ID" value="MBO0608265.1"/>
    <property type="molecule type" value="Genomic_DNA"/>
</dbReference>
<dbReference type="Proteomes" id="UP000664617">
    <property type="component" value="Unassembled WGS sequence"/>
</dbReference>
<protein>
    <submittedName>
        <fullName evidence="2">Conjugal transfer protein</fullName>
    </submittedName>
</protein>
<keyword evidence="3" id="KW-1185">Reference proteome</keyword>
<organism evidence="2 3">
    <name type="scientific">Myceligenerans salitolerans</name>
    <dbReference type="NCBI Taxonomy" id="1230528"/>
    <lineage>
        <taxon>Bacteria</taxon>
        <taxon>Bacillati</taxon>
        <taxon>Actinomycetota</taxon>
        <taxon>Actinomycetes</taxon>
        <taxon>Micrococcales</taxon>
        <taxon>Promicromonosporaceae</taxon>
        <taxon>Myceligenerans</taxon>
    </lineage>
</organism>
<dbReference type="RefSeq" id="WP_207274245.1">
    <property type="nucleotide sequence ID" value="NZ_JAFMPK010000024.1"/>
</dbReference>
<feature type="compositionally biased region" description="Polar residues" evidence="1">
    <location>
        <begin position="31"/>
        <end position="46"/>
    </location>
</feature>
<evidence type="ECO:0000313" key="2">
    <source>
        <dbReference type="EMBL" id="MBO0608265.1"/>
    </source>
</evidence>
<evidence type="ECO:0000313" key="3">
    <source>
        <dbReference type="Proteomes" id="UP000664617"/>
    </source>
</evidence>
<sequence length="399" mass="40330">MSSLLTGRRGKKRAASPSALPAHPQRAVEDTGTSPSGNPWQVNGPITSGADEVPPSGATAPPQVVEWSQGPALASKAWTALLVLALAAGPVALVWTALRPDSAPVVSGTSGADQTAAAAAAERAVELTETWLRADRDDQALVASLTEASVGTLPATGLTIRDSSVAAVTAGDPAPGGTTWMVTVGVDVAEPAPGTAVPVADDESGEADSSGGGERSAEGGDNPEPVLVWVRRYFQVPVTVQRPADEDEPLAVAALALPAPVPGPSTADAPGLDYPRTIAITSDAGESVAAFLGALVAGEGEITRYLRPGTAIQPVTPPPYTAVSVMSIGGSHEISDDPSDGEGTHALVTAELTRPDGEKTTAQYVLTLVARDGRWEVSGLDQAVRTETPVAGSGESGTE</sequence>
<feature type="region of interest" description="Disordered" evidence="1">
    <location>
        <begin position="1"/>
        <end position="63"/>
    </location>
</feature>
<reference evidence="3" key="2">
    <citation type="submission" date="2023-07" db="EMBL/GenBank/DDBJ databases">
        <title>Myceligenerans salitolerans sp. nov., a halotolerant actinomycete isolated from a salt lake in Xinjiang, China.</title>
        <authorList>
            <person name="Guan T."/>
        </authorList>
    </citation>
    <scope>NUCLEOTIDE SEQUENCE [LARGE SCALE GENOMIC DNA]</scope>
    <source>
        <strain evidence="3">XHU 5031</strain>
    </source>
</reference>
<comment type="caution">
    <text evidence="2">The sequence shown here is derived from an EMBL/GenBank/DDBJ whole genome shotgun (WGS) entry which is preliminary data.</text>
</comment>
<evidence type="ECO:0000256" key="1">
    <source>
        <dbReference type="SAM" id="MobiDB-lite"/>
    </source>
</evidence>
<gene>
    <name evidence="2" type="ORF">J0911_04405</name>
</gene>
<reference evidence="2 3" key="1">
    <citation type="submission" date="2021-03" db="EMBL/GenBank/DDBJ databases">
        <authorList>
            <person name="Xin L."/>
        </authorList>
    </citation>
    <scope>NUCLEOTIDE SEQUENCE [LARGE SCALE GENOMIC DNA]</scope>
    <source>
        <strain evidence="2 3">XHU 5031</strain>
    </source>
</reference>